<evidence type="ECO:0000256" key="1">
    <source>
        <dbReference type="SAM" id="Phobius"/>
    </source>
</evidence>
<feature type="transmembrane region" description="Helical" evidence="1">
    <location>
        <begin position="62"/>
        <end position="82"/>
    </location>
</feature>
<sequence>MSWWPVVVTETGKLNVQPDQTTVEQDASHLPLGIFCIVAGLAALWIAQDYDTGTFISMGPGFFPKAVSGVLILIGILILLLRGRDMPAGASEVRDTPPLLSRLRVIGCVSAAILVFAATLMPLGLPFASFLMVALAGLGHSGSRPLTIVATAAVLAVLSTVLFAGLLGLQIPVLPEVLR</sequence>
<protein>
    <submittedName>
        <fullName evidence="3">Tripartite tricarboxylate transporter TctB family protein</fullName>
    </submittedName>
</protein>
<dbReference type="AlphaFoldDB" id="A0A5C4XAL2"/>
<dbReference type="Proteomes" id="UP000311605">
    <property type="component" value="Unassembled WGS sequence"/>
</dbReference>
<keyword evidence="1" id="KW-0472">Membrane</keyword>
<feature type="transmembrane region" description="Helical" evidence="1">
    <location>
        <begin position="103"/>
        <end position="136"/>
    </location>
</feature>
<evidence type="ECO:0000313" key="3">
    <source>
        <dbReference type="EMBL" id="TNM59760.1"/>
    </source>
</evidence>
<reference evidence="3 4" key="1">
    <citation type="submission" date="2019-06" db="EMBL/GenBank/DDBJ databases">
        <title>The draft genome of Rhizobium smilacinae PTYR-5.</title>
        <authorList>
            <person name="Liu L."/>
            <person name="Li L."/>
            <person name="Zhang X."/>
        </authorList>
    </citation>
    <scope>NUCLEOTIDE SEQUENCE [LARGE SCALE GENOMIC DNA]</scope>
    <source>
        <strain evidence="3 4">PTYR-5</strain>
    </source>
</reference>
<feature type="domain" description="DUF1468" evidence="2">
    <location>
        <begin position="33"/>
        <end position="172"/>
    </location>
</feature>
<dbReference type="Pfam" id="PF07331">
    <property type="entry name" value="TctB"/>
    <property type="match status" value="1"/>
</dbReference>
<dbReference type="OrthoDB" id="5186924at2"/>
<feature type="transmembrane region" description="Helical" evidence="1">
    <location>
        <begin position="30"/>
        <end position="47"/>
    </location>
</feature>
<gene>
    <name evidence="3" type="ORF">FHP24_27820</name>
</gene>
<evidence type="ECO:0000259" key="2">
    <source>
        <dbReference type="Pfam" id="PF07331"/>
    </source>
</evidence>
<organism evidence="3 4">
    <name type="scientific">Aliirhizobium smilacinae</name>
    <dbReference type="NCBI Taxonomy" id="1395944"/>
    <lineage>
        <taxon>Bacteria</taxon>
        <taxon>Pseudomonadati</taxon>
        <taxon>Pseudomonadota</taxon>
        <taxon>Alphaproteobacteria</taxon>
        <taxon>Hyphomicrobiales</taxon>
        <taxon>Rhizobiaceae</taxon>
        <taxon>Aliirhizobium</taxon>
    </lineage>
</organism>
<keyword evidence="1" id="KW-0812">Transmembrane</keyword>
<dbReference type="EMBL" id="VDMN01000012">
    <property type="protein sequence ID" value="TNM59760.1"/>
    <property type="molecule type" value="Genomic_DNA"/>
</dbReference>
<dbReference type="InterPro" id="IPR009936">
    <property type="entry name" value="DUF1468"/>
</dbReference>
<feature type="transmembrane region" description="Helical" evidence="1">
    <location>
        <begin position="148"/>
        <end position="169"/>
    </location>
</feature>
<evidence type="ECO:0000313" key="4">
    <source>
        <dbReference type="Proteomes" id="UP000311605"/>
    </source>
</evidence>
<proteinExistence type="predicted"/>
<name>A0A5C4XAL2_9HYPH</name>
<keyword evidence="4" id="KW-1185">Reference proteome</keyword>
<accession>A0A5C4XAL2</accession>
<comment type="caution">
    <text evidence="3">The sequence shown here is derived from an EMBL/GenBank/DDBJ whole genome shotgun (WGS) entry which is preliminary data.</text>
</comment>
<keyword evidence="1" id="KW-1133">Transmembrane helix</keyword>